<keyword evidence="4" id="KW-1185">Reference proteome</keyword>
<reference evidence="3 4" key="1">
    <citation type="journal article" date="2021" name="Nat. Commun.">
        <title>Genetic determinants of endophytism in the Arabidopsis root mycobiome.</title>
        <authorList>
            <person name="Mesny F."/>
            <person name="Miyauchi S."/>
            <person name="Thiergart T."/>
            <person name="Pickel B."/>
            <person name="Atanasova L."/>
            <person name="Karlsson M."/>
            <person name="Huettel B."/>
            <person name="Barry K.W."/>
            <person name="Haridas S."/>
            <person name="Chen C."/>
            <person name="Bauer D."/>
            <person name="Andreopoulos W."/>
            <person name="Pangilinan J."/>
            <person name="LaButti K."/>
            <person name="Riley R."/>
            <person name="Lipzen A."/>
            <person name="Clum A."/>
            <person name="Drula E."/>
            <person name="Henrissat B."/>
            <person name="Kohler A."/>
            <person name="Grigoriev I.V."/>
            <person name="Martin F.M."/>
            <person name="Hacquard S."/>
        </authorList>
    </citation>
    <scope>NUCLEOTIDE SEQUENCE [LARGE SCALE GENOMIC DNA]</scope>
    <source>
        <strain evidence="3 4">MPI-SDFR-AT-0080</strain>
    </source>
</reference>
<organism evidence="3 4">
    <name type="scientific">Macrophomina phaseolina</name>
    <dbReference type="NCBI Taxonomy" id="35725"/>
    <lineage>
        <taxon>Eukaryota</taxon>
        <taxon>Fungi</taxon>
        <taxon>Dikarya</taxon>
        <taxon>Ascomycota</taxon>
        <taxon>Pezizomycotina</taxon>
        <taxon>Dothideomycetes</taxon>
        <taxon>Dothideomycetes incertae sedis</taxon>
        <taxon>Botryosphaeriales</taxon>
        <taxon>Botryosphaeriaceae</taxon>
        <taxon>Macrophomina</taxon>
    </lineage>
</organism>
<proteinExistence type="predicted"/>
<evidence type="ECO:0000313" key="4">
    <source>
        <dbReference type="Proteomes" id="UP000774617"/>
    </source>
</evidence>
<dbReference type="PANTHER" id="PTHR24148:SF64">
    <property type="entry name" value="HETEROKARYON INCOMPATIBILITY DOMAIN-CONTAINING PROTEIN"/>
    <property type="match status" value="1"/>
</dbReference>
<feature type="domain" description="Heterokaryon incompatibility" evidence="2">
    <location>
        <begin position="25"/>
        <end position="169"/>
    </location>
</feature>
<evidence type="ECO:0000259" key="2">
    <source>
        <dbReference type="Pfam" id="PF06985"/>
    </source>
</evidence>
<accession>A0ABQ8GLQ1</accession>
<evidence type="ECO:0000256" key="1">
    <source>
        <dbReference type="SAM" id="MobiDB-lite"/>
    </source>
</evidence>
<sequence length="606" mass="69261">MGIPNHSNNAEEPGSGNSSKPAEDYLALSYTWGPPAPRGQEKFIKVIDTDESYRIDVKPNLHAALVRLRHWCAAYVFLWIDAICINQNDNREKSAQIPRMSEIYNGAKRVCIWLGPAGENSNTAMDFVHECLNLDDFDRRFNQEFSEKWHAVSNLLRRPWFSRRWIVQELARARKAEVYCGDHMPIQWQDFADGVSLMSSYQKDIKRVFFESQQFGHHPDFVGDLQELAAVKLIHIVNNVFRKSDNGEVIEELLSLDALMSSLPAFEASDPRDVMYAIFRMKENATHKWVGRVIEKWIIVDYDRSVFQVCKDYLKFSLARSKSLDMLLCPWAPIERPGDEPLPSWIPKLSEKPFGPDADGVYRRVNADTLVGTPGLTSRIYSASRNTRADVKWCPQDEKSISVKGFILDRVASKGSCAMEGVIPADWLTTGNWDDGGELPPDRFWRSLIGNLDSHGHRPPPHWKRICRDAFKRRRYGGNLDTKQIINHGGPSPIREFLERVQCVIWQRRMITLKQLGQRSIGIGPKAVKKGDLVCILYGCSVPVVLRQMVDGRPVSKDAEILAEEDRGDVHYQVVGECFIHGMMNGEAWALKGLDPREREREFKLH</sequence>
<feature type="region of interest" description="Disordered" evidence="1">
    <location>
        <begin position="1"/>
        <end position="20"/>
    </location>
</feature>
<protein>
    <submittedName>
        <fullName evidence="3">Heterokaryon incompatibility protein-domain-containing protein</fullName>
    </submittedName>
</protein>
<dbReference type="EMBL" id="JAGTJR010000005">
    <property type="protein sequence ID" value="KAH7060580.1"/>
    <property type="molecule type" value="Genomic_DNA"/>
</dbReference>
<comment type="caution">
    <text evidence="3">The sequence shown here is derived from an EMBL/GenBank/DDBJ whole genome shotgun (WGS) entry which is preliminary data.</text>
</comment>
<dbReference type="PANTHER" id="PTHR24148">
    <property type="entry name" value="ANKYRIN REPEAT DOMAIN-CONTAINING PROTEIN 39 HOMOLOG-RELATED"/>
    <property type="match status" value="1"/>
</dbReference>
<dbReference type="Proteomes" id="UP000774617">
    <property type="component" value="Unassembled WGS sequence"/>
</dbReference>
<dbReference type="InterPro" id="IPR010730">
    <property type="entry name" value="HET"/>
</dbReference>
<gene>
    <name evidence="3" type="ORF">B0J12DRAFT_566603</name>
</gene>
<name>A0ABQ8GLQ1_9PEZI</name>
<dbReference type="InterPro" id="IPR052895">
    <property type="entry name" value="HetReg/Transcr_Mod"/>
</dbReference>
<evidence type="ECO:0000313" key="3">
    <source>
        <dbReference type="EMBL" id="KAH7060580.1"/>
    </source>
</evidence>
<dbReference type="Pfam" id="PF06985">
    <property type="entry name" value="HET"/>
    <property type="match status" value="1"/>
</dbReference>